<evidence type="ECO:0000313" key="1">
    <source>
        <dbReference type="EMBL" id="KZU98709.1"/>
    </source>
</evidence>
<dbReference type="PATRIC" id="fig|1590.144.peg.452"/>
<dbReference type="EMBL" id="LUXM01000003">
    <property type="protein sequence ID" value="KZU98709.1"/>
    <property type="molecule type" value="Genomic_DNA"/>
</dbReference>
<accession>A0A162G875</accession>
<reference evidence="1 2" key="1">
    <citation type="submission" date="2016-03" db="EMBL/GenBank/DDBJ databases">
        <title>Comparative genomics of 54 Lactobacillus plantarum strains reveals genomic uncoupling from niche constraints.</title>
        <authorList>
            <person name="Martino M.E."/>
        </authorList>
    </citation>
    <scope>NUCLEOTIDE SEQUENCE [LARGE SCALE GENOMIC DNA]</scope>
    <source>
        <strain evidence="1 2">19.1</strain>
    </source>
</reference>
<sequence length="64" mass="7691">MLTPNEIRRRLRRDLVTIAEAYQISFESRLYTEAEYENLKQTLLQLRELNMKPQHMEQLLAING</sequence>
<protein>
    <submittedName>
        <fullName evidence="1">Uncharacterized protein</fullName>
    </submittedName>
</protein>
<evidence type="ECO:0000313" key="2">
    <source>
        <dbReference type="Proteomes" id="UP000076882"/>
    </source>
</evidence>
<name>A0A162G875_LACPN</name>
<comment type="caution">
    <text evidence="1">The sequence shown here is derived from an EMBL/GenBank/DDBJ whole genome shotgun (WGS) entry which is preliminary data.</text>
</comment>
<dbReference type="Proteomes" id="UP000076882">
    <property type="component" value="Unassembled WGS sequence"/>
</dbReference>
<dbReference type="KEGG" id="lpb:SH83_02130"/>
<proteinExistence type="predicted"/>
<organism evidence="1 2">
    <name type="scientific">Lactiplantibacillus plantarum</name>
    <name type="common">Lactobacillus plantarum</name>
    <dbReference type="NCBI Taxonomy" id="1590"/>
    <lineage>
        <taxon>Bacteria</taxon>
        <taxon>Bacillati</taxon>
        <taxon>Bacillota</taxon>
        <taxon>Bacilli</taxon>
        <taxon>Lactobacillales</taxon>
        <taxon>Lactobacillaceae</taxon>
        <taxon>Lactiplantibacillus</taxon>
    </lineage>
</organism>
<dbReference type="RefSeq" id="WP_044429199.1">
    <property type="nucleotide sequence ID" value="NZ_CAXLKQ010000017.1"/>
</dbReference>
<dbReference type="AlphaFoldDB" id="A0A162G875"/>
<gene>
    <name evidence="1" type="ORF">Lp19_0189</name>
</gene>